<dbReference type="OrthoDB" id="409931at2759"/>
<dbReference type="KEGG" id="ptm:GSPATT00030689001"/>
<keyword evidence="3" id="KW-0808">Transferase</keyword>
<evidence type="ECO:0000256" key="5">
    <source>
        <dbReference type="PROSITE-ProRule" id="PRU00104"/>
    </source>
</evidence>
<evidence type="ECO:0000256" key="3">
    <source>
        <dbReference type="ARBA" id="ARBA00022679"/>
    </source>
</evidence>
<feature type="domain" description="HECT" evidence="6">
    <location>
        <begin position="652"/>
        <end position="978"/>
    </location>
</feature>
<dbReference type="STRING" id="5888.A0BND4"/>
<evidence type="ECO:0000313" key="7">
    <source>
        <dbReference type="EMBL" id="CAK60051.1"/>
    </source>
</evidence>
<dbReference type="HOGENOM" id="CLU_312498_0_0_1"/>
<dbReference type="InterPro" id="IPR000569">
    <property type="entry name" value="HECT_dom"/>
</dbReference>
<dbReference type="InterPro" id="IPR035983">
    <property type="entry name" value="Hect_E3_ubiquitin_ligase"/>
</dbReference>
<evidence type="ECO:0000256" key="4">
    <source>
        <dbReference type="ARBA" id="ARBA00022786"/>
    </source>
</evidence>
<dbReference type="SUPFAM" id="SSF143791">
    <property type="entry name" value="DUSP-like"/>
    <property type="match status" value="1"/>
</dbReference>
<evidence type="ECO:0000313" key="8">
    <source>
        <dbReference type="Proteomes" id="UP000000600"/>
    </source>
</evidence>
<dbReference type="GO" id="GO:0061630">
    <property type="term" value="F:ubiquitin protein ligase activity"/>
    <property type="evidence" value="ECO:0000318"/>
    <property type="project" value="GO_Central"/>
</dbReference>
<proteinExistence type="predicted"/>
<dbReference type="EMBL" id="CT868006">
    <property type="protein sequence ID" value="CAK60051.1"/>
    <property type="molecule type" value="Genomic_DNA"/>
</dbReference>
<dbReference type="RefSeq" id="XP_001427449.1">
    <property type="nucleotide sequence ID" value="XM_001427412.1"/>
</dbReference>
<feature type="active site" description="Glycyl thioester intermediate" evidence="5">
    <location>
        <position position="946"/>
    </location>
</feature>
<dbReference type="PANTHER" id="PTHR45700">
    <property type="entry name" value="UBIQUITIN-PROTEIN LIGASE E3C"/>
    <property type="match status" value="1"/>
</dbReference>
<evidence type="ECO:0000256" key="2">
    <source>
        <dbReference type="ARBA" id="ARBA00012485"/>
    </source>
</evidence>
<evidence type="ECO:0000256" key="1">
    <source>
        <dbReference type="ARBA" id="ARBA00000885"/>
    </source>
</evidence>
<dbReference type="InParanoid" id="A0BND4"/>
<gene>
    <name evidence="7" type="ORF">GSPATT00030689001</name>
</gene>
<dbReference type="PANTHER" id="PTHR45700:SF8">
    <property type="entry name" value="HECT-TYPE E3 UBIQUITIN TRANSFERASE"/>
    <property type="match status" value="1"/>
</dbReference>
<dbReference type="GO" id="GO:0000209">
    <property type="term" value="P:protein polyubiquitination"/>
    <property type="evidence" value="ECO:0007669"/>
    <property type="project" value="InterPro"/>
</dbReference>
<dbReference type="Gene3D" id="3.30.2160.10">
    <property type="entry name" value="Hect, E3 ligase catalytic domain"/>
    <property type="match status" value="1"/>
</dbReference>
<protein>
    <recommendedName>
        <fullName evidence="2">HECT-type E3 ubiquitin transferase</fullName>
        <ecNumber evidence="2">2.3.2.26</ecNumber>
    </recommendedName>
</protein>
<dbReference type="InterPro" id="IPR044611">
    <property type="entry name" value="E3A/B/C-like"/>
</dbReference>
<accession>A0BND4</accession>
<evidence type="ECO:0000259" key="6">
    <source>
        <dbReference type="PROSITE" id="PS50237"/>
    </source>
</evidence>
<dbReference type="AlphaFoldDB" id="A0BND4"/>
<dbReference type="PROSITE" id="PS50237">
    <property type="entry name" value="HECT"/>
    <property type="match status" value="1"/>
</dbReference>
<dbReference type="SMART" id="SM00119">
    <property type="entry name" value="HECTc"/>
    <property type="match status" value="1"/>
</dbReference>
<dbReference type="SUPFAM" id="SSF56204">
    <property type="entry name" value="Hect, E3 ligase catalytic domain"/>
    <property type="match status" value="1"/>
</dbReference>
<comment type="catalytic activity">
    <reaction evidence="1">
        <text>S-ubiquitinyl-[E2 ubiquitin-conjugating enzyme]-L-cysteine + [acceptor protein]-L-lysine = [E2 ubiquitin-conjugating enzyme]-L-cysteine + N(6)-ubiquitinyl-[acceptor protein]-L-lysine.</text>
        <dbReference type="EC" id="2.3.2.26"/>
    </reaction>
</comment>
<dbReference type="eggNOG" id="KOG0941">
    <property type="taxonomic scope" value="Eukaryota"/>
</dbReference>
<dbReference type="InterPro" id="IPR035927">
    <property type="entry name" value="DUSP-like_sf"/>
</dbReference>
<dbReference type="Gene3D" id="3.30.2410.10">
    <property type="entry name" value="Hect, E3 ligase catalytic domain"/>
    <property type="match status" value="1"/>
</dbReference>
<dbReference type="FunFam" id="3.30.2410.10:FF:000003">
    <property type="entry name" value="probable E3 ubiquitin-protein ligase HERC4 isoform X1"/>
    <property type="match status" value="1"/>
</dbReference>
<dbReference type="OMA" id="HSEIKSW"/>
<name>A0BND4_PARTE</name>
<dbReference type="EC" id="2.3.2.26" evidence="2"/>
<dbReference type="Proteomes" id="UP000000600">
    <property type="component" value="Unassembled WGS sequence"/>
</dbReference>
<reference evidence="7 8" key="1">
    <citation type="journal article" date="2006" name="Nature">
        <title>Global trends of whole-genome duplications revealed by the ciliate Paramecium tetraurelia.</title>
        <authorList>
            <consortium name="Genoscope"/>
            <person name="Aury J.-M."/>
            <person name="Jaillon O."/>
            <person name="Duret L."/>
            <person name="Noel B."/>
            <person name="Jubin C."/>
            <person name="Porcel B.M."/>
            <person name="Segurens B."/>
            <person name="Daubin V."/>
            <person name="Anthouard V."/>
            <person name="Aiach N."/>
            <person name="Arnaiz O."/>
            <person name="Billaut A."/>
            <person name="Beisson J."/>
            <person name="Blanc I."/>
            <person name="Bouhouche K."/>
            <person name="Camara F."/>
            <person name="Duharcourt S."/>
            <person name="Guigo R."/>
            <person name="Gogendeau D."/>
            <person name="Katinka M."/>
            <person name="Keller A.-M."/>
            <person name="Kissmehl R."/>
            <person name="Klotz C."/>
            <person name="Koll F."/>
            <person name="Le Moue A."/>
            <person name="Lepere C."/>
            <person name="Malinsky S."/>
            <person name="Nowacki M."/>
            <person name="Nowak J.K."/>
            <person name="Plattner H."/>
            <person name="Poulain J."/>
            <person name="Ruiz F."/>
            <person name="Serrano V."/>
            <person name="Zagulski M."/>
            <person name="Dessen P."/>
            <person name="Betermier M."/>
            <person name="Weissenbach J."/>
            <person name="Scarpelli C."/>
            <person name="Schachter V."/>
            <person name="Sperling L."/>
            <person name="Meyer E."/>
            <person name="Cohen J."/>
            <person name="Wincker P."/>
        </authorList>
    </citation>
    <scope>NUCLEOTIDE SEQUENCE [LARGE SCALE GENOMIC DNA]</scope>
    <source>
        <strain evidence="7 8">Stock d4-2</strain>
    </source>
</reference>
<dbReference type="CDD" id="cd00078">
    <property type="entry name" value="HECTc"/>
    <property type="match status" value="1"/>
</dbReference>
<dbReference type="Pfam" id="PF00632">
    <property type="entry name" value="HECT"/>
    <property type="match status" value="1"/>
</dbReference>
<dbReference type="GeneID" id="5013233"/>
<organism evidence="7 8">
    <name type="scientific">Paramecium tetraurelia</name>
    <dbReference type="NCBI Taxonomy" id="5888"/>
    <lineage>
        <taxon>Eukaryota</taxon>
        <taxon>Sar</taxon>
        <taxon>Alveolata</taxon>
        <taxon>Ciliophora</taxon>
        <taxon>Intramacronucleata</taxon>
        <taxon>Oligohymenophorea</taxon>
        <taxon>Peniculida</taxon>
        <taxon>Parameciidae</taxon>
        <taxon>Paramecium</taxon>
    </lineage>
</organism>
<sequence length="978" mass="116042">MINHFLHNWHQPVGDPIEYEEIKRYDDGRRRYDKTLREKGGIEYYLVSKKFVKQWKYYVDYYEEMGDQQKEARKKPDKMNSDLQSNEKVFKYIPEDHVYNSSIRYLENEWDYEYVKIKLINNQILKEVFDLFKEKYSSIEPQKRIGFYQENEKKKVVYPNLARFTLIYQSLRDNKIYSVKAQVDHHSEIKSWLDLLKATFQDEQKQNPITNIRIWLPRHQNYNVDLITSQLEQTMLIDGDVLQETLMVFQLQSKRDNCLILDFESNKWQFNKMDEQQQIELDTELLFNRALNGCGKYVCDFPHCKLNNGFLEQDFSQDDIKGICQQLVENEEVNWNQLCYQGKNINNKLVPLQMSEFQLDLPEAIIKISQQLEIFGASFVENFYNKSGVYAIDLQNADVDTNLIIETQSKFFNYKKGFTLIINILFSQKEKNYEPLTNLYQLRALYLILQFRQFLEHIVDEKSQIILKIIRRLDVKQKLQLSRWFTNLSKAEFEDTTKKIKKLINSEILRQQHTPLMPFLEIEDTYKMVGLFELFQILQKSNKMNTRLQSSEFVIDLITKLYKQDADKEEFSQFRYYAAKQWRNYSFTFCLYAWSIPIEFKSKLLSLDCKVKQHDSMSHSVKYHFTGQAPYLSLQIERNNIIESAIKQLQITHIPLKNPLKVQFIGEQGVDEGGPKREFFRLMMEKLISPDYGMFIPKNNGTVYWFNPKSFEMPIYYSLIGKLLGLALYNQVLLDVRFPTVLFKKLQNEKVTEEDLKELDMEIYTGFQYLREQTDSNLIANLALNFNASYVVWGEAYFDDLKPNGFQVNVTKENREEYIELYTDWYLNKLVKSQFDLLHSGFKSVVDGDGIKLFSGEELQALIIGLPHFDLKDLELVTKYDGYDDKSEYIRYFWSCIHSLSIEMQKRFLFFCTGTDRIPVGGLKSIKFVIQKHGEDTEQLPSAHTCFNVLLLPLYKKKETLRDKLMISLDNAEGFGLM</sequence>
<dbReference type="Gene3D" id="3.90.1750.10">
    <property type="entry name" value="Hect, E3 ligase catalytic domains"/>
    <property type="match status" value="1"/>
</dbReference>
<keyword evidence="8" id="KW-1185">Reference proteome</keyword>
<keyword evidence="4 5" id="KW-0833">Ubl conjugation pathway</keyword>